<evidence type="ECO:0000313" key="1">
    <source>
        <dbReference type="EMBL" id="CAG8768518.1"/>
    </source>
</evidence>
<feature type="non-terminal residue" evidence="1">
    <location>
        <position position="1"/>
    </location>
</feature>
<evidence type="ECO:0000313" key="2">
    <source>
        <dbReference type="Proteomes" id="UP000789901"/>
    </source>
</evidence>
<keyword evidence="2" id="KW-1185">Reference proteome</keyword>
<organism evidence="1 2">
    <name type="scientific">Gigaspora margarita</name>
    <dbReference type="NCBI Taxonomy" id="4874"/>
    <lineage>
        <taxon>Eukaryota</taxon>
        <taxon>Fungi</taxon>
        <taxon>Fungi incertae sedis</taxon>
        <taxon>Mucoromycota</taxon>
        <taxon>Glomeromycotina</taxon>
        <taxon>Glomeromycetes</taxon>
        <taxon>Diversisporales</taxon>
        <taxon>Gigasporaceae</taxon>
        <taxon>Gigaspora</taxon>
    </lineage>
</organism>
<protein>
    <submittedName>
        <fullName evidence="1">6916_t:CDS:1</fullName>
    </submittedName>
</protein>
<dbReference type="EMBL" id="CAJVQB010014459">
    <property type="protein sequence ID" value="CAG8768518.1"/>
    <property type="molecule type" value="Genomic_DNA"/>
</dbReference>
<name>A0ABN7VHL9_GIGMA</name>
<proteinExistence type="predicted"/>
<sequence length="67" mass="7982">EPWSRKGPWGPIEITKLSDSTDEKEFLEFSERLKFSEDLKGLLVPIIRNFLGRSRELLEERVYDDRN</sequence>
<dbReference type="Proteomes" id="UP000789901">
    <property type="component" value="Unassembled WGS sequence"/>
</dbReference>
<accession>A0ABN7VHL9</accession>
<comment type="caution">
    <text evidence="1">The sequence shown here is derived from an EMBL/GenBank/DDBJ whole genome shotgun (WGS) entry which is preliminary data.</text>
</comment>
<reference evidence="1 2" key="1">
    <citation type="submission" date="2021-06" db="EMBL/GenBank/DDBJ databases">
        <authorList>
            <person name="Kallberg Y."/>
            <person name="Tangrot J."/>
            <person name="Rosling A."/>
        </authorList>
    </citation>
    <scope>NUCLEOTIDE SEQUENCE [LARGE SCALE GENOMIC DNA]</scope>
    <source>
        <strain evidence="1 2">120-4 pot B 10/14</strain>
    </source>
</reference>
<gene>
    <name evidence="1" type="ORF">GMARGA_LOCUS18259</name>
</gene>